<dbReference type="CDD" id="cd00293">
    <property type="entry name" value="USP-like"/>
    <property type="match status" value="1"/>
</dbReference>
<dbReference type="GO" id="GO:0005737">
    <property type="term" value="C:cytoplasm"/>
    <property type="evidence" value="ECO:0007669"/>
    <property type="project" value="UniProtKB-SubCell"/>
</dbReference>
<dbReference type="PANTHER" id="PTHR46268">
    <property type="entry name" value="STRESS RESPONSE PROTEIN NHAX"/>
    <property type="match status" value="1"/>
</dbReference>
<name>A0A2S2E792_9ALTE</name>
<evidence type="ECO:0000256" key="2">
    <source>
        <dbReference type="PIRNR" id="PIRNR006276"/>
    </source>
</evidence>
<proteinExistence type="inferred from homology"/>
<protein>
    <recommendedName>
        <fullName evidence="2">Universal stress protein</fullName>
    </recommendedName>
</protein>
<evidence type="ECO:0000313" key="4">
    <source>
        <dbReference type="EMBL" id="AWL13402.1"/>
    </source>
</evidence>
<dbReference type="PRINTS" id="PR01438">
    <property type="entry name" value="UNVRSLSTRESS"/>
</dbReference>
<dbReference type="InterPro" id="IPR006016">
    <property type="entry name" value="UspA"/>
</dbReference>
<evidence type="ECO:0000259" key="3">
    <source>
        <dbReference type="Pfam" id="PF00582"/>
    </source>
</evidence>
<evidence type="ECO:0000313" key="5">
    <source>
        <dbReference type="Proteomes" id="UP000245728"/>
    </source>
</evidence>
<keyword evidence="5" id="KW-1185">Reference proteome</keyword>
<dbReference type="InterPro" id="IPR014729">
    <property type="entry name" value="Rossmann-like_a/b/a_fold"/>
</dbReference>
<gene>
    <name evidence="4" type="ORF">HMF8227_02954</name>
</gene>
<dbReference type="Pfam" id="PF00582">
    <property type="entry name" value="Usp"/>
    <property type="match status" value="1"/>
</dbReference>
<organism evidence="4 5">
    <name type="scientific">Saliniradius amylolyticus</name>
    <dbReference type="NCBI Taxonomy" id="2183582"/>
    <lineage>
        <taxon>Bacteria</taxon>
        <taxon>Pseudomonadati</taxon>
        <taxon>Pseudomonadota</taxon>
        <taxon>Gammaproteobacteria</taxon>
        <taxon>Alteromonadales</taxon>
        <taxon>Alteromonadaceae</taxon>
        <taxon>Saliniradius</taxon>
    </lineage>
</organism>
<dbReference type="PANTHER" id="PTHR46268:SF15">
    <property type="entry name" value="UNIVERSAL STRESS PROTEIN HP_0031"/>
    <property type="match status" value="1"/>
</dbReference>
<dbReference type="EMBL" id="CP029347">
    <property type="protein sequence ID" value="AWL13402.1"/>
    <property type="molecule type" value="Genomic_DNA"/>
</dbReference>
<evidence type="ECO:0000256" key="1">
    <source>
        <dbReference type="ARBA" id="ARBA00008791"/>
    </source>
</evidence>
<dbReference type="KEGG" id="salh:HMF8227_02954"/>
<dbReference type="RefSeq" id="WP_109340903.1">
    <property type="nucleotide sequence ID" value="NZ_CP029347.1"/>
</dbReference>
<dbReference type="OrthoDB" id="9792500at2"/>
<dbReference type="AlphaFoldDB" id="A0A2S2E792"/>
<sequence>MYNNVLVAIDTSVEAKQVLDAVFANESIKGSKLHIFHATELPSPGMGDYAGYDFAFDMESVLDTARKSVKSLIEPYGLGEDDFSIQSGHASDLIVDTAEERNADLIVLGSHGRHGIRLLLGSTANSVLHHAKCDVLAVRIKD</sequence>
<dbReference type="Proteomes" id="UP000245728">
    <property type="component" value="Chromosome"/>
</dbReference>
<accession>A0A2S2E792</accession>
<dbReference type="Gene3D" id="3.40.50.620">
    <property type="entry name" value="HUPs"/>
    <property type="match status" value="1"/>
</dbReference>
<feature type="domain" description="UspA" evidence="3">
    <location>
        <begin position="1"/>
        <end position="139"/>
    </location>
</feature>
<reference evidence="4 5" key="1">
    <citation type="submission" date="2018-05" db="EMBL/GenBank/DDBJ databases">
        <title>Salinimonas sp. HMF8227 Genome sequencing and assembly.</title>
        <authorList>
            <person name="Kang H."/>
            <person name="Kang J."/>
            <person name="Cha I."/>
            <person name="Kim H."/>
            <person name="Joh K."/>
        </authorList>
    </citation>
    <scope>NUCLEOTIDE SEQUENCE [LARGE SCALE GENOMIC DNA]</scope>
    <source>
        <strain evidence="4 5">HMF8227</strain>
    </source>
</reference>
<dbReference type="PIRSF" id="PIRSF006276">
    <property type="entry name" value="UspA"/>
    <property type="match status" value="1"/>
</dbReference>
<dbReference type="InterPro" id="IPR006015">
    <property type="entry name" value="Universal_stress_UspA"/>
</dbReference>
<keyword evidence="2" id="KW-0963">Cytoplasm</keyword>
<comment type="similarity">
    <text evidence="1 2">Belongs to the universal stress protein A family.</text>
</comment>
<dbReference type="SUPFAM" id="SSF52402">
    <property type="entry name" value="Adenine nucleotide alpha hydrolases-like"/>
    <property type="match status" value="1"/>
</dbReference>
<comment type="subcellular location">
    <subcellularLocation>
        <location evidence="2">Cytoplasm</location>
    </subcellularLocation>
</comment>